<gene>
    <name evidence="1" type="ORF">XB16_2912</name>
</gene>
<dbReference type="AlphaFoldDB" id="A0A2P1QWC3"/>
<evidence type="ECO:0000313" key="2">
    <source>
        <dbReference type="Proteomes" id="UP000033961"/>
    </source>
</evidence>
<proteinExistence type="predicted"/>
<accession>A0A2P1QWC3</accession>
<dbReference type="Proteomes" id="UP000033961">
    <property type="component" value="Chromosome I"/>
</dbReference>
<evidence type="ECO:0000313" key="1">
    <source>
        <dbReference type="EMBL" id="AVQ13215.1"/>
    </source>
</evidence>
<name>A0A2P1QWC3_9LEPT</name>
<sequence length="57" mass="6745">MKQSVVILRYLIPVETVGKFVIVHREHLSRGNKAFAVIEDHLKDFIPYPKTRLWEIL</sequence>
<organism evidence="1 2">
    <name type="scientific">Leptospira santarosai</name>
    <dbReference type="NCBI Taxonomy" id="28183"/>
    <lineage>
        <taxon>Bacteria</taxon>
        <taxon>Pseudomonadati</taxon>
        <taxon>Spirochaetota</taxon>
        <taxon>Spirochaetia</taxon>
        <taxon>Leptospirales</taxon>
        <taxon>Leptospiraceae</taxon>
        <taxon>Leptospira</taxon>
    </lineage>
</organism>
<protein>
    <submittedName>
        <fullName evidence="1">Uncharacterized protein</fullName>
    </submittedName>
</protein>
<dbReference type="EMBL" id="CP027843">
    <property type="protein sequence ID" value="AVQ13215.1"/>
    <property type="molecule type" value="Genomic_DNA"/>
</dbReference>
<reference evidence="1 2" key="1">
    <citation type="journal article" date="2015" name="Genome Announc.">
        <title>Draft Genome Sequences of Leptospira santarosai Strains U160, U164, and U233, Isolated from Asymptomatic Cattle.</title>
        <authorList>
            <person name="Kremer F.S."/>
            <person name="Eslabao M.R."/>
            <person name="Provisor M."/>
            <person name="Woloski R.D."/>
            <person name="Ramires O.V."/>
            <person name="Moreno L.Z."/>
            <person name="Moreno A.M."/>
            <person name="Hamond C."/>
            <person name="Lilenbaum W."/>
            <person name="Dellagostin O.A."/>
        </authorList>
    </citation>
    <scope>NUCLEOTIDE SEQUENCE [LARGE SCALE GENOMIC DNA]</scope>
    <source>
        <strain evidence="1 2">U160</strain>
    </source>
</reference>